<evidence type="ECO:0000313" key="2">
    <source>
        <dbReference type="EMBL" id="KAF9469569.1"/>
    </source>
</evidence>
<dbReference type="PANTHER" id="PTHR35041">
    <property type="entry name" value="MEDIATOR OF RNA POLYMERASE II TRANSCRIPTION SUBUNIT 1"/>
    <property type="match status" value="1"/>
</dbReference>
<evidence type="ECO:0000313" key="3">
    <source>
        <dbReference type="Proteomes" id="UP000807353"/>
    </source>
</evidence>
<dbReference type="PANTHER" id="PTHR35041:SF6">
    <property type="entry name" value="FORMYLMETHIONINE DEFORMYLASE-LIKE PROTEIN-RELATED"/>
    <property type="match status" value="1"/>
</dbReference>
<sequence>MSAFLVLAVGFAVAHDVFYGALKGGVVGSDFDLSSLDIRTMILDQAWSNRIGNGLAFGFKTGLSGVIALIFSACLWNTVQSKAVKTNGLDGLFAVLNDPLAFLNKDIWSAYILIVVALVSWFTPLATIVTPGTLTVKPATSATDITCRTVSGNLPNTSFPAAITEGAGFYTGPTSAMKSLATRCLVTGTFVTSNNPCGSTSCRYKTDLLAPAYQCSNHTGRSGEIPSGGPIPPKVKWEANTMDVGGVKELGVLWEGGNVTCTPYNATYKLEVSHNGTQAIKITEVIYHNAIRIEQTEWPAIDIHNTGIYNFVALLDSLNELLMGRIQLVIPASSAPRLDINSTSVADSNFASINITIADAPNLVVGDVQAGVQGLLANMSISLLALAANDPPAQSTCQSIVPINIYDYDRRSLWLSYGAALFVTVLSLAVGVQALIMNGGGHSEDFSYIIQTTRSAQLDRLAAEDEAKRDAGVEAEALAQSRLRYMFLDSDDPNGVSWAFVPESADWNANTKRSPTIE</sequence>
<feature type="transmembrane region" description="Helical" evidence="1">
    <location>
        <begin position="110"/>
        <end position="129"/>
    </location>
</feature>
<keyword evidence="1" id="KW-0812">Transmembrane</keyword>
<dbReference type="OrthoDB" id="2965932at2759"/>
<reference evidence="2" key="1">
    <citation type="submission" date="2020-11" db="EMBL/GenBank/DDBJ databases">
        <authorList>
            <consortium name="DOE Joint Genome Institute"/>
            <person name="Ahrendt S."/>
            <person name="Riley R."/>
            <person name="Andreopoulos W."/>
            <person name="Labutti K."/>
            <person name="Pangilinan J."/>
            <person name="Ruiz-Duenas F.J."/>
            <person name="Barrasa J.M."/>
            <person name="Sanchez-Garcia M."/>
            <person name="Camarero S."/>
            <person name="Miyauchi S."/>
            <person name="Serrano A."/>
            <person name="Linde D."/>
            <person name="Babiker R."/>
            <person name="Drula E."/>
            <person name="Ayuso-Fernandez I."/>
            <person name="Pacheco R."/>
            <person name="Padilla G."/>
            <person name="Ferreira P."/>
            <person name="Barriuso J."/>
            <person name="Kellner H."/>
            <person name="Castanera R."/>
            <person name="Alfaro M."/>
            <person name="Ramirez L."/>
            <person name="Pisabarro A.G."/>
            <person name="Kuo A."/>
            <person name="Tritt A."/>
            <person name="Lipzen A."/>
            <person name="He G."/>
            <person name="Yan M."/>
            <person name="Ng V."/>
            <person name="Cullen D."/>
            <person name="Martin F."/>
            <person name="Rosso M.-N."/>
            <person name="Henrissat B."/>
            <person name="Hibbett D."/>
            <person name="Martinez A.T."/>
            <person name="Grigoriev I.V."/>
        </authorList>
    </citation>
    <scope>NUCLEOTIDE SEQUENCE</scope>
    <source>
        <strain evidence="2">CBS 247.69</strain>
    </source>
</reference>
<evidence type="ECO:0000256" key="1">
    <source>
        <dbReference type="SAM" id="Phobius"/>
    </source>
</evidence>
<proteinExistence type="predicted"/>
<dbReference type="AlphaFoldDB" id="A0A9P6CR17"/>
<accession>A0A9P6CR17</accession>
<feature type="transmembrane region" description="Helical" evidence="1">
    <location>
        <begin position="414"/>
        <end position="436"/>
    </location>
</feature>
<keyword evidence="1" id="KW-0472">Membrane</keyword>
<keyword evidence="3" id="KW-1185">Reference proteome</keyword>
<gene>
    <name evidence="2" type="ORF">BDZ94DRAFT_1303271</name>
</gene>
<dbReference type="Proteomes" id="UP000807353">
    <property type="component" value="Unassembled WGS sequence"/>
</dbReference>
<organism evidence="2 3">
    <name type="scientific">Collybia nuda</name>
    <dbReference type="NCBI Taxonomy" id="64659"/>
    <lineage>
        <taxon>Eukaryota</taxon>
        <taxon>Fungi</taxon>
        <taxon>Dikarya</taxon>
        <taxon>Basidiomycota</taxon>
        <taxon>Agaricomycotina</taxon>
        <taxon>Agaricomycetes</taxon>
        <taxon>Agaricomycetidae</taxon>
        <taxon>Agaricales</taxon>
        <taxon>Tricholomatineae</taxon>
        <taxon>Clitocybaceae</taxon>
        <taxon>Collybia</taxon>
    </lineage>
</organism>
<feature type="transmembrane region" description="Helical" evidence="1">
    <location>
        <begin position="57"/>
        <end position="76"/>
    </location>
</feature>
<keyword evidence="1" id="KW-1133">Transmembrane helix</keyword>
<dbReference type="EMBL" id="MU150229">
    <property type="protein sequence ID" value="KAF9469569.1"/>
    <property type="molecule type" value="Genomic_DNA"/>
</dbReference>
<name>A0A9P6CR17_9AGAR</name>
<protein>
    <submittedName>
        <fullName evidence="2">Uncharacterized protein</fullName>
    </submittedName>
</protein>
<comment type="caution">
    <text evidence="2">The sequence shown here is derived from an EMBL/GenBank/DDBJ whole genome shotgun (WGS) entry which is preliminary data.</text>
</comment>